<dbReference type="EMBL" id="BRVO01000001">
    <property type="protein sequence ID" value="GLB47958.1"/>
    <property type="molecule type" value="Genomic_DNA"/>
</dbReference>
<evidence type="ECO:0000256" key="1">
    <source>
        <dbReference type="SAM" id="SignalP"/>
    </source>
</evidence>
<gene>
    <name evidence="2" type="ORF">Y10_03260</name>
</gene>
<dbReference type="Proteomes" id="UP001143543">
    <property type="component" value="Unassembled WGS sequence"/>
</dbReference>
<protein>
    <submittedName>
        <fullName evidence="2">Uncharacterized protein</fullName>
    </submittedName>
</protein>
<evidence type="ECO:0000313" key="3">
    <source>
        <dbReference type="Proteomes" id="UP001143543"/>
    </source>
</evidence>
<proteinExistence type="predicted"/>
<keyword evidence="1" id="KW-0732">Signal</keyword>
<keyword evidence="3" id="KW-1185">Reference proteome</keyword>
<name>A0ABQ5MF05_9FLAO</name>
<organism evidence="2 3">
    <name type="scientific">Neptunitalea lumnitzerae</name>
    <dbReference type="NCBI Taxonomy" id="2965509"/>
    <lineage>
        <taxon>Bacteria</taxon>
        <taxon>Pseudomonadati</taxon>
        <taxon>Bacteroidota</taxon>
        <taxon>Flavobacteriia</taxon>
        <taxon>Flavobacteriales</taxon>
        <taxon>Flavobacteriaceae</taxon>
        <taxon>Neptunitalea</taxon>
    </lineage>
</organism>
<reference evidence="2" key="1">
    <citation type="submission" date="2022-07" db="EMBL/GenBank/DDBJ databases">
        <title>Taxonomy of Novel Oxalotrophic and Methylotrophic Bacteria.</title>
        <authorList>
            <person name="Sahin N."/>
            <person name="Tani A."/>
        </authorList>
    </citation>
    <scope>NUCLEOTIDE SEQUENCE</scope>
    <source>
        <strain evidence="2">Y10</strain>
    </source>
</reference>
<accession>A0ABQ5MF05</accession>
<dbReference type="RefSeq" id="WP_281763619.1">
    <property type="nucleotide sequence ID" value="NZ_BRVO01000001.1"/>
</dbReference>
<comment type="caution">
    <text evidence="2">The sequence shown here is derived from an EMBL/GenBank/DDBJ whole genome shotgun (WGS) entry which is preliminary data.</text>
</comment>
<evidence type="ECO:0000313" key="2">
    <source>
        <dbReference type="EMBL" id="GLB47958.1"/>
    </source>
</evidence>
<sequence>MKVKTLLFFFLAVFTLTIANAQKVKIKKGIVSVDGKETFTTDKKGLSNSYSLFTLDGEKEIIFVNWNSNETVGYGEDDFVQVTFLDDNLKIESATSLKISAKNLFQLLIKDKVINLDGTVNPDKLDRFFTKYDENITDRTTRF</sequence>
<feature type="chain" id="PRO_5045239670" evidence="1">
    <location>
        <begin position="22"/>
        <end position="143"/>
    </location>
</feature>
<feature type="signal peptide" evidence="1">
    <location>
        <begin position="1"/>
        <end position="21"/>
    </location>
</feature>